<dbReference type="CDD" id="cd04194">
    <property type="entry name" value="GT8_A4GalT_like"/>
    <property type="match status" value="1"/>
</dbReference>
<keyword evidence="1" id="KW-0328">Glycosyltransferase</keyword>
<evidence type="ECO:0008006" key="6">
    <source>
        <dbReference type="Google" id="ProtNLM"/>
    </source>
</evidence>
<dbReference type="KEGG" id="aprs:BI364_11620"/>
<dbReference type="InterPro" id="IPR050748">
    <property type="entry name" value="Glycosyltrans_8_dom-fam"/>
</dbReference>
<protein>
    <recommendedName>
        <fullName evidence="6">Glycosyltransferase family 8 protein</fullName>
    </recommendedName>
</protein>
<evidence type="ECO:0000313" key="4">
    <source>
        <dbReference type="EMBL" id="AOU98515.1"/>
    </source>
</evidence>
<evidence type="ECO:0000256" key="3">
    <source>
        <dbReference type="ARBA" id="ARBA00022723"/>
    </source>
</evidence>
<reference evidence="5" key="1">
    <citation type="submission" date="2016-09" db="EMBL/GenBank/DDBJ databases">
        <title>Acidihalobacter prosperus F5.</title>
        <authorList>
            <person name="Khaleque H.N."/>
            <person name="Ramsay J.P."/>
            <person name="Kaksonen A.H."/>
            <person name="Boxall N.J."/>
            <person name="Watkin E.L.J."/>
        </authorList>
    </citation>
    <scope>NUCLEOTIDE SEQUENCE [LARGE SCALE GENOMIC DNA]</scope>
    <source>
        <strain evidence="5">F5</strain>
    </source>
</reference>
<dbReference type="InterPro" id="IPR029044">
    <property type="entry name" value="Nucleotide-diphossugar_trans"/>
</dbReference>
<evidence type="ECO:0000256" key="2">
    <source>
        <dbReference type="ARBA" id="ARBA00022679"/>
    </source>
</evidence>
<keyword evidence="5" id="KW-1185">Reference proteome</keyword>
<dbReference type="SUPFAM" id="SSF53448">
    <property type="entry name" value="Nucleotide-diphospho-sugar transferases"/>
    <property type="match status" value="1"/>
</dbReference>
<dbReference type="Proteomes" id="UP000095401">
    <property type="component" value="Chromosome"/>
</dbReference>
<sequence>MVNLLICTNAAYLQHAAVCLRSLLENNRDFFFNVVVVGRVGETLDEEKLRRSLEPTPWHAISFREFLPPMGQVLPLNPNAKYTLDIWSRIWVSDFFDDDVERVLYLDADIVVVGGVTPLWQMDLEGALFGAVDIPGSMRGVENLEMAEEDGYFNSGVLLFDLKQWRQSNALETLLDYVSRQYQRLKDPDQDALNACFASRRKKMDYKWNAIGPFFREPNPLPLKREIIEKVREDAVIIHYNGATKPWDFVSNHPRRKEYWKYLEMTEWRGYVPADKTLHNMLREFGSAILPKPLKAFVKKVWSPS</sequence>
<dbReference type="PANTHER" id="PTHR13778">
    <property type="entry name" value="GLYCOSYLTRANSFERASE 8 DOMAIN-CONTAINING PROTEIN"/>
    <property type="match status" value="1"/>
</dbReference>
<dbReference type="PANTHER" id="PTHR13778:SF47">
    <property type="entry name" value="LIPOPOLYSACCHARIDE 1,3-GALACTOSYLTRANSFERASE"/>
    <property type="match status" value="1"/>
</dbReference>
<evidence type="ECO:0000256" key="1">
    <source>
        <dbReference type="ARBA" id="ARBA00022676"/>
    </source>
</evidence>
<proteinExistence type="predicted"/>
<dbReference type="Gene3D" id="3.90.550.10">
    <property type="entry name" value="Spore Coat Polysaccharide Biosynthesis Protein SpsA, Chain A"/>
    <property type="match status" value="1"/>
</dbReference>
<gene>
    <name evidence="4" type="ORF">BI364_11620</name>
</gene>
<dbReference type="GO" id="GO:0046872">
    <property type="term" value="F:metal ion binding"/>
    <property type="evidence" value="ECO:0007669"/>
    <property type="project" value="UniProtKB-KW"/>
</dbReference>
<organism evidence="4 5">
    <name type="scientific">Acidihalobacter yilgarnensis</name>
    <dbReference type="NCBI Taxonomy" id="2819280"/>
    <lineage>
        <taxon>Bacteria</taxon>
        <taxon>Pseudomonadati</taxon>
        <taxon>Pseudomonadota</taxon>
        <taxon>Gammaproteobacteria</taxon>
        <taxon>Chromatiales</taxon>
        <taxon>Ectothiorhodospiraceae</taxon>
        <taxon>Acidihalobacter</taxon>
    </lineage>
</organism>
<dbReference type="EMBL" id="CP017415">
    <property type="protein sequence ID" value="AOU98515.1"/>
    <property type="molecule type" value="Genomic_DNA"/>
</dbReference>
<evidence type="ECO:0000313" key="5">
    <source>
        <dbReference type="Proteomes" id="UP000095401"/>
    </source>
</evidence>
<keyword evidence="2" id="KW-0808">Transferase</keyword>
<dbReference type="GO" id="GO:0016757">
    <property type="term" value="F:glycosyltransferase activity"/>
    <property type="evidence" value="ECO:0007669"/>
    <property type="project" value="UniProtKB-KW"/>
</dbReference>
<name>A0A1D8IQ17_9GAMM</name>
<accession>A0A1D8IQ17</accession>
<dbReference type="Pfam" id="PF01501">
    <property type="entry name" value="Glyco_transf_8"/>
    <property type="match status" value="1"/>
</dbReference>
<dbReference type="InterPro" id="IPR002495">
    <property type="entry name" value="Glyco_trans_8"/>
</dbReference>
<keyword evidence="3" id="KW-0479">Metal-binding</keyword>
<dbReference type="AlphaFoldDB" id="A0A1D8IQ17"/>